<protein>
    <submittedName>
        <fullName evidence="1">Uncharacterized protein</fullName>
    </submittedName>
</protein>
<keyword evidence="2" id="KW-1185">Reference proteome</keyword>
<dbReference type="EMBL" id="FWZT01000003">
    <property type="protein sequence ID" value="SMF00472.1"/>
    <property type="molecule type" value="Genomic_DNA"/>
</dbReference>
<dbReference type="Proteomes" id="UP000192907">
    <property type="component" value="Unassembled WGS sequence"/>
</dbReference>
<proteinExistence type="predicted"/>
<name>A0A1Y6BGJ5_9BACT</name>
<organism evidence="1 2">
    <name type="scientific">Pseudobacteriovorax antillogorgiicola</name>
    <dbReference type="NCBI Taxonomy" id="1513793"/>
    <lineage>
        <taxon>Bacteria</taxon>
        <taxon>Pseudomonadati</taxon>
        <taxon>Bdellovibrionota</taxon>
        <taxon>Oligoflexia</taxon>
        <taxon>Oligoflexales</taxon>
        <taxon>Pseudobacteriovoracaceae</taxon>
        <taxon>Pseudobacteriovorax</taxon>
    </lineage>
</organism>
<evidence type="ECO:0000313" key="1">
    <source>
        <dbReference type="EMBL" id="SMF00472.1"/>
    </source>
</evidence>
<dbReference type="STRING" id="1513793.SAMN06296036_103102"/>
<sequence length="88" mass="10536">MQNKEMGRAVQKMINLMGRHRDPESKALKKNLLLLKQNLHHGKHRGLSEQTKEAINQYDKLKPNQRSRQLKDKFIHIYHQIQELERLS</sequence>
<evidence type="ECO:0000313" key="2">
    <source>
        <dbReference type="Proteomes" id="UP000192907"/>
    </source>
</evidence>
<accession>A0A1Y6BGJ5</accession>
<dbReference type="AlphaFoldDB" id="A0A1Y6BGJ5"/>
<gene>
    <name evidence="1" type="ORF">SAMN06296036_103102</name>
</gene>
<reference evidence="2" key="1">
    <citation type="submission" date="2017-04" db="EMBL/GenBank/DDBJ databases">
        <authorList>
            <person name="Varghese N."/>
            <person name="Submissions S."/>
        </authorList>
    </citation>
    <scope>NUCLEOTIDE SEQUENCE [LARGE SCALE GENOMIC DNA]</scope>
    <source>
        <strain evidence="2">RKEM611</strain>
    </source>
</reference>
<dbReference type="RefSeq" id="WP_132316191.1">
    <property type="nucleotide sequence ID" value="NZ_FWZT01000003.1"/>
</dbReference>